<dbReference type="Gene3D" id="1.10.530.10">
    <property type="match status" value="1"/>
</dbReference>
<dbReference type="InterPro" id="IPR023346">
    <property type="entry name" value="Lysozyme-like_dom_sf"/>
</dbReference>
<evidence type="ECO:0000256" key="1">
    <source>
        <dbReference type="SAM" id="MobiDB-lite"/>
    </source>
</evidence>
<dbReference type="Proteomes" id="UP001549145">
    <property type="component" value="Unassembled WGS sequence"/>
</dbReference>
<reference evidence="2 3" key="1">
    <citation type="submission" date="2024-06" db="EMBL/GenBank/DDBJ databases">
        <title>Genomic Encyclopedia of Type Strains, Phase IV (KMG-IV): sequencing the most valuable type-strain genomes for metagenomic binning, comparative biology and taxonomic classification.</title>
        <authorList>
            <person name="Goeker M."/>
        </authorList>
    </citation>
    <scope>NUCLEOTIDE SEQUENCE [LARGE SCALE GENOMIC DNA]</scope>
    <source>
        <strain evidence="2 3">DSM 21331</strain>
    </source>
</reference>
<keyword evidence="3" id="KW-1185">Reference proteome</keyword>
<accession>A0ABV2L7Y8</accession>
<comment type="caution">
    <text evidence="2">The sequence shown here is derived from an EMBL/GenBank/DDBJ whole genome shotgun (WGS) entry which is preliminary data.</text>
</comment>
<dbReference type="RefSeq" id="WP_238280798.1">
    <property type="nucleotide sequence ID" value="NZ_BPQL01000101.1"/>
</dbReference>
<feature type="region of interest" description="Disordered" evidence="1">
    <location>
        <begin position="84"/>
        <end position="106"/>
    </location>
</feature>
<organism evidence="2 3">
    <name type="scientific">Methylobacterium goesingense</name>
    <dbReference type="NCBI Taxonomy" id="243690"/>
    <lineage>
        <taxon>Bacteria</taxon>
        <taxon>Pseudomonadati</taxon>
        <taxon>Pseudomonadota</taxon>
        <taxon>Alphaproteobacteria</taxon>
        <taxon>Hyphomicrobiales</taxon>
        <taxon>Methylobacteriaceae</taxon>
        <taxon>Methylobacterium</taxon>
    </lineage>
</organism>
<protein>
    <recommendedName>
        <fullName evidence="4">Lytic transglycosylase</fullName>
    </recommendedName>
</protein>
<dbReference type="EMBL" id="JBEPMM010000006">
    <property type="protein sequence ID" value="MET3692975.1"/>
    <property type="molecule type" value="Genomic_DNA"/>
</dbReference>
<gene>
    <name evidence="2" type="ORF">ABID43_002519</name>
</gene>
<sequence>MGVFPEPALCADDVSRLVPNEAFDTDHTVAWLPRTERKVRRNLAALGRRTLATLLAGAVLGTALPQNALAPAAAAHDRIDERATTAQSLARGQAETSNPFNAGDWRGVPIVEQEPATLDLIESDLANLAPSRDASGTERLRFGDMAVPREIVDTILRAAAETGVDPVYMMALADKESSFSTTVKAATSSAEGLFQFLSGTWLELIRSYGARHGLADEAAAVKGRGSAITIADEATRTRVLRLRQDPYVAALMAGELINRDKGRIEQRIGRDLSTAELYFAHFLGTASAGRFLALTAEKPDQVAKQVFKAAAKANRSLFTEKAGKGRRSLTVAEVREKIGGMIDRRLDRYEGVAALVPPEPKTEVTLSEIETASEPVSVEVVSKRVHVTEALAPAE</sequence>
<proteinExistence type="predicted"/>
<dbReference type="SUPFAM" id="SSF53955">
    <property type="entry name" value="Lysozyme-like"/>
    <property type="match status" value="1"/>
</dbReference>
<name>A0ABV2L7Y8_9HYPH</name>
<evidence type="ECO:0000313" key="2">
    <source>
        <dbReference type="EMBL" id="MET3692975.1"/>
    </source>
</evidence>
<evidence type="ECO:0008006" key="4">
    <source>
        <dbReference type="Google" id="ProtNLM"/>
    </source>
</evidence>
<feature type="compositionally biased region" description="Polar residues" evidence="1">
    <location>
        <begin position="84"/>
        <end position="100"/>
    </location>
</feature>
<evidence type="ECO:0000313" key="3">
    <source>
        <dbReference type="Proteomes" id="UP001549145"/>
    </source>
</evidence>